<sequence length="114" mass="12743">MVSFGPPQSLGHTTYTRLENPHGVTPDIYLPKQADQRENMSEQSKSHFDTHGSCSPMNVVQHALTCRLGVQYQNQILACQNAKGNPTTSLELFKIKAQQETRRVCVLDKQTEAS</sequence>
<comment type="caution">
    <text evidence="2">The sequence shown here is derived from an EMBL/GenBank/DDBJ whole genome shotgun (WGS) entry which is preliminary data.</text>
</comment>
<gene>
    <name evidence="2" type="ORF">VN97_g6020</name>
</gene>
<evidence type="ECO:0000256" key="1">
    <source>
        <dbReference type="SAM" id="MobiDB-lite"/>
    </source>
</evidence>
<protein>
    <submittedName>
        <fullName evidence="2">Uncharacterized protein</fullName>
    </submittedName>
</protein>
<name>A0AAI9X849_PENTH</name>
<organism evidence="2 3">
    <name type="scientific">Penicillium thymicola</name>
    <dbReference type="NCBI Taxonomy" id="293382"/>
    <lineage>
        <taxon>Eukaryota</taxon>
        <taxon>Fungi</taxon>
        <taxon>Dikarya</taxon>
        <taxon>Ascomycota</taxon>
        <taxon>Pezizomycotina</taxon>
        <taxon>Eurotiomycetes</taxon>
        <taxon>Eurotiomycetidae</taxon>
        <taxon>Eurotiales</taxon>
        <taxon>Aspergillaceae</taxon>
        <taxon>Penicillium</taxon>
    </lineage>
</organism>
<feature type="region of interest" description="Disordered" evidence="1">
    <location>
        <begin position="1"/>
        <end position="25"/>
    </location>
</feature>
<dbReference type="Proteomes" id="UP001227192">
    <property type="component" value="Unassembled WGS sequence"/>
</dbReference>
<evidence type="ECO:0000313" key="3">
    <source>
        <dbReference type="Proteomes" id="UP001227192"/>
    </source>
</evidence>
<reference evidence="2" key="1">
    <citation type="submission" date="2015-06" db="EMBL/GenBank/DDBJ databases">
        <authorList>
            <person name="Nguyen H."/>
        </authorList>
    </citation>
    <scope>NUCLEOTIDE SEQUENCE</scope>
    <source>
        <strain evidence="2">DAOM 180753</strain>
    </source>
</reference>
<proteinExistence type="predicted"/>
<dbReference type="EMBL" id="LACB01000167">
    <property type="protein sequence ID" value="KAJ9487287.1"/>
    <property type="molecule type" value="Genomic_DNA"/>
</dbReference>
<reference evidence="2" key="2">
    <citation type="journal article" date="2016" name="Fungal Biol.">
        <title>Ochratoxin A production by Penicillium thymicola.</title>
        <authorList>
            <person name="Nguyen H.D.T."/>
            <person name="McMullin D.R."/>
            <person name="Ponomareva E."/>
            <person name="Riley R."/>
            <person name="Pomraning K.R."/>
            <person name="Baker S.E."/>
            <person name="Seifert K.A."/>
        </authorList>
    </citation>
    <scope>NUCLEOTIDE SEQUENCE</scope>
    <source>
        <strain evidence="2">DAOM 180753</strain>
    </source>
</reference>
<evidence type="ECO:0000313" key="2">
    <source>
        <dbReference type="EMBL" id="KAJ9487287.1"/>
    </source>
</evidence>
<keyword evidence="3" id="KW-1185">Reference proteome</keyword>
<dbReference type="AlphaFoldDB" id="A0AAI9X849"/>
<accession>A0AAI9X849</accession>